<sequence>MKFSDLGLHELVLRVTEPLGYVCPTPIQAEAIPVILTGRDVVGCAQTGTGKTAAFTLPMLCRLIESLPEKPIEQQAAPKDNRDSKGRRKSNRPPSRPGKPQALVLSPTRELAAQIKESLIRYGKHVPLRYEVVSGGVSYVPQIKGLNRGVDVLVATPGRLIDLMEKGHVDLSETKILVLDEADQMLDMGFLPALKQIVSAVPAERQTVMFSATMPPKIRRLADEWLTDPTSIQVAPVATPAERIVQRVHMVDTSQKSAMLLRYLKETPRNRTIVFSRTKHGADKLVKIIQQDGFRAAAIHGNKSQNARTRTLRQFKGNSPPILIATDIAARGLDINDVSHIINYDLPDTPENYVHRIGRTARAGAEGTAISFCARGERKLLHAIERLMNCRIEVEQGGDRAEPDTSKRHKEPLRAKSEPLKPKRRRRRPSKRAVKN</sequence>
<dbReference type="InterPro" id="IPR044742">
    <property type="entry name" value="DEAD/DEAH_RhlB"/>
</dbReference>
<dbReference type="CDD" id="cd18787">
    <property type="entry name" value="SF2_C_DEAD"/>
    <property type="match status" value="1"/>
</dbReference>
<keyword evidence="2 11" id="KW-0378">Hydrolase</keyword>
<feature type="compositionally biased region" description="Basic residues" evidence="7">
    <location>
        <begin position="422"/>
        <end position="436"/>
    </location>
</feature>
<feature type="short sequence motif" description="Q motif" evidence="6">
    <location>
        <begin position="1"/>
        <end position="29"/>
    </location>
</feature>
<dbReference type="GO" id="GO:0005524">
    <property type="term" value="F:ATP binding"/>
    <property type="evidence" value="ECO:0007669"/>
    <property type="project" value="UniProtKB-KW"/>
</dbReference>
<dbReference type="SMART" id="SM00490">
    <property type="entry name" value="HELICc"/>
    <property type="match status" value="1"/>
</dbReference>
<feature type="compositionally biased region" description="Basic and acidic residues" evidence="7">
    <location>
        <begin position="396"/>
        <end position="421"/>
    </location>
</feature>
<evidence type="ECO:0000259" key="9">
    <source>
        <dbReference type="PROSITE" id="PS51194"/>
    </source>
</evidence>
<evidence type="ECO:0000256" key="2">
    <source>
        <dbReference type="ARBA" id="ARBA00022801"/>
    </source>
</evidence>
<keyword evidence="3 11" id="KW-0347">Helicase</keyword>
<dbReference type="InterPro" id="IPR001650">
    <property type="entry name" value="Helicase_C-like"/>
</dbReference>
<dbReference type="EMBL" id="CP036316">
    <property type="protein sequence ID" value="QDT65784.1"/>
    <property type="molecule type" value="Genomic_DNA"/>
</dbReference>
<dbReference type="EC" id="3.6.4.13" evidence="11"/>
<dbReference type="SUPFAM" id="SSF52540">
    <property type="entry name" value="P-loop containing nucleoside triphosphate hydrolases"/>
    <property type="match status" value="1"/>
</dbReference>
<evidence type="ECO:0000256" key="1">
    <source>
        <dbReference type="ARBA" id="ARBA00022741"/>
    </source>
</evidence>
<evidence type="ECO:0000259" key="8">
    <source>
        <dbReference type="PROSITE" id="PS51192"/>
    </source>
</evidence>
<evidence type="ECO:0000256" key="4">
    <source>
        <dbReference type="ARBA" id="ARBA00022840"/>
    </source>
</evidence>
<dbReference type="PROSITE" id="PS51192">
    <property type="entry name" value="HELICASE_ATP_BIND_1"/>
    <property type="match status" value="1"/>
</dbReference>
<dbReference type="PROSITE" id="PS51194">
    <property type="entry name" value="HELICASE_CTER"/>
    <property type="match status" value="1"/>
</dbReference>
<keyword evidence="1" id="KW-0547">Nucleotide-binding</keyword>
<dbReference type="Pfam" id="PF00270">
    <property type="entry name" value="DEAD"/>
    <property type="match status" value="1"/>
</dbReference>
<evidence type="ECO:0000256" key="7">
    <source>
        <dbReference type="SAM" id="MobiDB-lite"/>
    </source>
</evidence>
<dbReference type="KEGG" id="chya:V22_30450"/>
<feature type="domain" description="Helicase C-terminal" evidence="9">
    <location>
        <begin position="259"/>
        <end position="406"/>
    </location>
</feature>
<proteinExistence type="inferred from homology"/>
<dbReference type="GO" id="GO:0005829">
    <property type="term" value="C:cytosol"/>
    <property type="evidence" value="ECO:0007669"/>
    <property type="project" value="TreeGrafter"/>
</dbReference>
<evidence type="ECO:0000256" key="6">
    <source>
        <dbReference type="PROSITE-ProRule" id="PRU00552"/>
    </source>
</evidence>
<protein>
    <submittedName>
        <fullName evidence="11">ATP-dependent RNA helicase RhlE</fullName>
        <ecNumber evidence="11">3.6.4.13</ecNumber>
    </submittedName>
</protein>
<evidence type="ECO:0000313" key="11">
    <source>
        <dbReference type="EMBL" id="QDT65784.1"/>
    </source>
</evidence>
<name>A0A517TBN0_9PLAN</name>
<feature type="region of interest" description="Disordered" evidence="7">
    <location>
        <begin position="396"/>
        <end position="436"/>
    </location>
</feature>
<dbReference type="AlphaFoldDB" id="A0A517TBN0"/>
<comment type="similarity">
    <text evidence="5">Belongs to the DEAD box helicase family.</text>
</comment>
<evidence type="ECO:0000256" key="5">
    <source>
        <dbReference type="ARBA" id="ARBA00038437"/>
    </source>
</evidence>
<dbReference type="InterPro" id="IPR011545">
    <property type="entry name" value="DEAD/DEAH_box_helicase_dom"/>
</dbReference>
<feature type="domain" description="DEAD-box RNA helicase Q" evidence="10">
    <location>
        <begin position="1"/>
        <end position="29"/>
    </location>
</feature>
<dbReference type="PROSITE" id="PS51195">
    <property type="entry name" value="Q_MOTIF"/>
    <property type="match status" value="1"/>
</dbReference>
<dbReference type="Gene3D" id="3.40.50.300">
    <property type="entry name" value="P-loop containing nucleotide triphosphate hydrolases"/>
    <property type="match status" value="2"/>
</dbReference>
<evidence type="ECO:0000259" key="10">
    <source>
        <dbReference type="PROSITE" id="PS51195"/>
    </source>
</evidence>
<dbReference type="InterPro" id="IPR014001">
    <property type="entry name" value="Helicase_ATP-bd"/>
</dbReference>
<dbReference type="PANTHER" id="PTHR47959:SF13">
    <property type="entry name" value="ATP-DEPENDENT RNA HELICASE RHLE"/>
    <property type="match status" value="1"/>
</dbReference>
<keyword evidence="12" id="KW-1185">Reference proteome</keyword>
<evidence type="ECO:0000256" key="3">
    <source>
        <dbReference type="ARBA" id="ARBA00022806"/>
    </source>
</evidence>
<dbReference type="Pfam" id="PF00271">
    <property type="entry name" value="Helicase_C"/>
    <property type="match status" value="1"/>
</dbReference>
<accession>A0A517TBN0</accession>
<dbReference type="InterPro" id="IPR014014">
    <property type="entry name" value="RNA_helicase_DEAD_Q_motif"/>
</dbReference>
<dbReference type="PANTHER" id="PTHR47959">
    <property type="entry name" value="ATP-DEPENDENT RNA HELICASE RHLE-RELATED"/>
    <property type="match status" value="1"/>
</dbReference>
<dbReference type="InterPro" id="IPR027417">
    <property type="entry name" value="P-loop_NTPase"/>
</dbReference>
<keyword evidence="4" id="KW-0067">ATP-binding</keyword>
<gene>
    <name evidence="11" type="primary">rhlE</name>
    <name evidence="11" type="ORF">V22_30450</name>
</gene>
<dbReference type="SMART" id="SM00487">
    <property type="entry name" value="DEXDc"/>
    <property type="match status" value="1"/>
</dbReference>
<dbReference type="GO" id="GO:0016787">
    <property type="term" value="F:hydrolase activity"/>
    <property type="evidence" value="ECO:0007669"/>
    <property type="project" value="UniProtKB-KW"/>
</dbReference>
<dbReference type="InterPro" id="IPR050079">
    <property type="entry name" value="DEAD_box_RNA_helicase"/>
</dbReference>
<organism evidence="11 12">
    <name type="scientific">Calycomorphotria hydatis</name>
    <dbReference type="NCBI Taxonomy" id="2528027"/>
    <lineage>
        <taxon>Bacteria</taxon>
        <taxon>Pseudomonadati</taxon>
        <taxon>Planctomycetota</taxon>
        <taxon>Planctomycetia</taxon>
        <taxon>Planctomycetales</taxon>
        <taxon>Planctomycetaceae</taxon>
        <taxon>Calycomorphotria</taxon>
    </lineage>
</organism>
<dbReference type="Proteomes" id="UP000319976">
    <property type="component" value="Chromosome"/>
</dbReference>
<reference evidence="11 12" key="1">
    <citation type="submission" date="2019-02" db="EMBL/GenBank/DDBJ databases">
        <title>Deep-cultivation of Planctomycetes and their phenomic and genomic characterization uncovers novel biology.</title>
        <authorList>
            <person name="Wiegand S."/>
            <person name="Jogler M."/>
            <person name="Boedeker C."/>
            <person name="Pinto D."/>
            <person name="Vollmers J."/>
            <person name="Rivas-Marin E."/>
            <person name="Kohn T."/>
            <person name="Peeters S.H."/>
            <person name="Heuer A."/>
            <person name="Rast P."/>
            <person name="Oberbeckmann S."/>
            <person name="Bunk B."/>
            <person name="Jeske O."/>
            <person name="Meyerdierks A."/>
            <person name="Storesund J.E."/>
            <person name="Kallscheuer N."/>
            <person name="Luecker S."/>
            <person name="Lage O.M."/>
            <person name="Pohl T."/>
            <person name="Merkel B.J."/>
            <person name="Hornburger P."/>
            <person name="Mueller R.-W."/>
            <person name="Bruemmer F."/>
            <person name="Labrenz M."/>
            <person name="Spormann A.M."/>
            <person name="Op den Camp H."/>
            <person name="Overmann J."/>
            <person name="Amann R."/>
            <person name="Jetten M.S.M."/>
            <person name="Mascher T."/>
            <person name="Medema M.H."/>
            <person name="Devos D.P."/>
            <person name="Kaster A.-K."/>
            <person name="Ovreas L."/>
            <person name="Rohde M."/>
            <person name="Galperin M.Y."/>
            <person name="Jogler C."/>
        </authorList>
    </citation>
    <scope>NUCLEOTIDE SEQUENCE [LARGE SCALE GENOMIC DNA]</scope>
    <source>
        <strain evidence="11 12">V22</strain>
    </source>
</reference>
<dbReference type="CDD" id="cd00268">
    <property type="entry name" value="DEADc"/>
    <property type="match status" value="1"/>
</dbReference>
<feature type="domain" description="Helicase ATP-binding" evidence="8">
    <location>
        <begin position="32"/>
        <end position="232"/>
    </location>
</feature>
<dbReference type="GO" id="GO:0003724">
    <property type="term" value="F:RNA helicase activity"/>
    <property type="evidence" value="ECO:0007669"/>
    <property type="project" value="UniProtKB-EC"/>
</dbReference>
<evidence type="ECO:0000313" key="12">
    <source>
        <dbReference type="Proteomes" id="UP000319976"/>
    </source>
</evidence>
<dbReference type="GO" id="GO:0003676">
    <property type="term" value="F:nucleic acid binding"/>
    <property type="evidence" value="ECO:0007669"/>
    <property type="project" value="InterPro"/>
</dbReference>
<feature type="region of interest" description="Disordered" evidence="7">
    <location>
        <begin position="71"/>
        <end position="102"/>
    </location>
</feature>